<dbReference type="EMBL" id="JBFXLT010000017">
    <property type="protein sequence ID" value="KAL2817575.1"/>
    <property type="molecule type" value="Genomic_DNA"/>
</dbReference>
<dbReference type="Gene3D" id="2.60.40.420">
    <property type="entry name" value="Cupredoxins - blue copper proteins"/>
    <property type="match status" value="2"/>
</dbReference>
<evidence type="ECO:0000259" key="2">
    <source>
        <dbReference type="Pfam" id="PF00394"/>
    </source>
</evidence>
<comment type="caution">
    <text evidence="4">The sequence shown here is derived from an EMBL/GenBank/DDBJ whole genome shotgun (WGS) entry which is preliminary data.</text>
</comment>
<dbReference type="Proteomes" id="UP001610334">
    <property type="component" value="Unassembled WGS sequence"/>
</dbReference>
<reference evidence="4 5" key="1">
    <citation type="submission" date="2024-07" db="EMBL/GenBank/DDBJ databases">
        <title>Section-level genome sequencing and comparative genomics of Aspergillus sections Usti and Cavernicolus.</title>
        <authorList>
            <consortium name="Lawrence Berkeley National Laboratory"/>
            <person name="Nybo J.L."/>
            <person name="Vesth T.C."/>
            <person name="Theobald S."/>
            <person name="Frisvad J.C."/>
            <person name="Larsen T.O."/>
            <person name="Kjaerboelling I."/>
            <person name="Rothschild-Mancinelli K."/>
            <person name="Lyhne E.K."/>
            <person name="Kogle M.E."/>
            <person name="Barry K."/>
            <person name="Clum A."/>
            <person name="Na H."/>
            <person name="Ledsgaard L."/>
            <person name="Lin J."/>
            <person name="Lipzen A."/>
            <person name="Kuo A."/>
            <person name="Riley R."/>
            <person name="Mondo S."/>
            <person name="Labutti K."/>
            <person name="Haridas S."/>
            <person name="Pangalinan J."/>
            <person name="Salamov A.A."/>
            <person name="Simmons B.A."/>
            <person name="Magnuson J.K."/>
            <person name="Chen J."/>
            <person name="Drula E."/>
            <person name="Henrissat B."/>
            <person name="Wiebenga A."/>
            <person name="Lubbers R.J."/>
            <person name="Gomes A.C."/>
            <person name="Makela M.R."/>
            <person name="Stajich J."/>
            <person name="Grigoriev I.V."/>
            <person name="Mortensen U.H."/>
            <person name="De Vries R.P."/>
            <person name="Baker S.E."/>
            <person name="Andersen M.R."/>
        </authorList>
    </citation>
    <scope>NUCLEOTIDE SEQUENCE [LARGE SCALE GENOMIC DNA]</scope>
    <source>
        <strain evidence="4 5">CBS 588.65</strain>
    </source>
</reference>
<dbReference type="SUPFAM" id="SSF49503">
    <property type="entry name" value="Cupredoxins"/>
    <property type="match status" value="2"/>
</dbReference>
<dbReference type="InterPro" id="IPR008972">
    <property type="entry name" value="Cupredoxin"/>
</dbReference>
<accession>A0ABR4HQE8</accession>
<dbReference type="Pfam" id="PF07731">
    <property type="entry name" value="Cu-oxidase_2"/>
    <property type="match status" value="1"/>
</dbReference>
<dbReference type="CDD" id="cd13880">
    <property type="entry name" value="CuRO_2_MaLCC_like"/>
    <property type="match status" value="1"/>
</dbReference>
<feature type="domain" description="Plastocyanin-like" evidence="3">
    <location>
        <begin position="230"/>
        <end position="348"/>
    </location>
</feature>
<dbReference type="InterPro" id="IPR045087">
    <property type="entry name" value="Cu-oxidase_fam"/>
</dbReference>
<organism evidence="4 5">
    <name type="scientific">Aspergillus granulosus</name>
    <dbReference type="NCBI Taxonomy" id="176169"/>
    <lineage>
        <taxon>Eukaryota</taxon>
        <taxon>Fungi</taxon>
        <taxon>Dikarya</taxon>
        <taxon>Ascomycota</taxon>
        <taxon>Pezizomycotina</taxon>
        <taxon>Eurotiomycetes</taxon>
        <taxon>Eurotiomycetidae</taxon>
        <taxon>Eurotiales</taxon>
        <taxon>Aspergillaceae</taxon>
        <taxon>Aspergillus</taxon>
        <taxon>Aspergillus subgen. Nidulantes</taxon>
    </lineage>
</organism>
<keyword evidence="5" id="KW-1185">Reference proteome</keyword>
<name>A0ABR4HQE8_9EURO</name>
<evidence type="ECO:0000313" key="5">
    <source>
        <dbReference type="Proteomes" id="UP001610334"/>
    </source>
</evidence>
<protein>
    <submittedName>
        <fullName evidence="4">Cupredoxin</fullName>
    </submittedName>
</protein>
<gene>
    <name evidence="4" type="ORF">BJX63DRAFT_385445</name>
</gene>
<dbReference type="PANTHER" id="PTHR11709">
    <property type="entry name" value="MULTI-COPPER OXIDASE"/>
    <property type="match status" value="1"/>
</dbReference>
<evidence type="ECO:0000256" key="1">
    <source>
        <dbReference type="ARBA" id="ARBA00010609"/>
    </source>
</evidence>
<feature type="domain" description="Plastocyanin-like" evidence="2">
    <location>
        <begin position="1"/>
        <end position="105"/>
    </location>
</feature>
<evidence type="ECO:0000313" key="4">
    <source>
        <dbReference type="EMBL" id="KAL2817575.1"/>
    </source>
</evidence>
<dbReference type="Pfam" id="PF00394">
    <property type="entry name" value="Cu-oxidase"/>
    <property type="match status" value="1"/>
</dbReference>
<evidence type="ECO:0000259" key="3">
    <source>
        <dbReference type="Pfam" id="PF07731"/>
    </source>
</evidence>
<proteinExistence type="inferred from homology"/>
<dbReference type="InterPro" id="IPR011706">
    <property type="entry name" value="Cu-oxidase_C"/>
</dbReference>
<dbReference type="CDD" id="cd13901">
    <property type="entry name" value="CuRO_3_MaLCC_like"/>
    <property type="match status" value="1"/>
</dbReference>
<dbReference type="PANTHER" id="PTHR11709:SF502">
    <property type="entry name" value="MULTICOPPER OXIDASE"/>
    <property type="match status" value="1"/>
</dbReference>
<dbReference type="InterPro" id="IPR001117">
    <property type="entry name" value="Cu-oxidase_2nd"/>
</dbReference>
<sequence>MLNDWPHQTADELFWVAQVSGPPTLTNALINGTNVYGAGDDETGERFTLKVEENTSYRLRLINGALDTHFKFMIDNHTLTVIAMDLVPIEPFTTDSVSLAMGKSTRNIQHDNLSNHLPGQRYDVIINANQAAVADSFWLRAIPQQACSDIENIDNIRGILHYSDQPSIPETSPFPFEDSCLDEPANTLIPKVPRNVQPPDWQETTLASVGRNPQNLFRWYLNSTTMEVFWENPTLLQIANEDNVWEQSSAVIDLPNADEWVYLIVNTTIPVNHPIHLHGHDFFILAQGTNPWDGTVQTNNPPRRDTAVLPGNGYLVMAWETDNPGAWLMHCHIGWHTTEGFALQFVERYDEIEDIIDERQLKRTCNLWNGYDEEYGIEQHDSGV</sequence>
<comment type="similarity">
    <text evidence="1">Belongs to the multicopper oxidase family.</text>
</comment>